<dbReference type="CDD" id="cd00082">
    <property type="entry name" value="HisKA"/>
    <property type="match status" value="1"/>
</dbReference>
<keyword evidence="8" id="KW-0547">Nucleotide-binding</keyword>
<keyword evidence="12" id="KW-0902">Two-component regulatory system</keyword>
<evidence type="ECO:0000256" key="12">
    <source>
        <dbReference type="ARBA" id="ARBA00023012"/>
    </source>
</evidence>
<keyword evidence="18" id="KW-1185">Reference proteome</keyword>
<dbReference type="InterPro" id="IPR005467">
    <property type="entry name" value="His_kinase_dom"/>
</dbReference>
<dbReference type="EMBL" id="CP095074">
    <property type="protein sequence ID" value="UOQ92081.1"/>
    <property type="molecule type" value="Genomic_DNA"/>
</dbReference>
<evidence type="ECO:0000259" key="16">
    <source>
        <dbReference type="PROSITE" id="PS50885"/>
    </source>
</evidence>
<evidence type="ECO:0000256" key="8">
    <source>
        <dbReference type="ARBA" id="ARBA00022741"/>
    </source>
</evidence>
<evidence type="ECO:0000256" key="4">
    <source>
        <dbReference type="ARBA" id="ARBA00022475"/>
    </source>
</evidence>
<dbReference type="PRINTS" id="PR00344">
    <property type="entry name" value="BCTRLSENSOR"/>
</dbReference>
<dbReference type="Pfam" id="PF00672">
    <property type="entry name" value="HAMP"/>
    <property type="match status" value="1"/>
</dbReference>
<evidence type="ECO:0000256" key="2">
    <source>
        <dbReference type="ARBA" id="ARBA00004651"/>
    </source>
</evidence>
<dbReference type="SMART" id="SM00388">
    <property type="entry name" value="HisKA"/>
    <property type="match status" value="1"/>
</dbReference>
<sequence length="359" mass="41450">MSIRKRLILSNIAMVVVPILLLLIVEVAAGYLLMNVFEIGDREELQKIFISVQFVGLFLILILTNGIITYFVFKSILRPINRLSHAAEEIGKGNLNFTIERMRKDEIGKLSDTFEMTRKELLQSQELQQKYEENRNKLIKNLSHDLKTPITSIKGHVEGIREGVADTEEKKDDYMETIHTKTIVMDRLIDELFEQSRLDMGKLAFRFKEVDLRPLLIDTMEEFQLEWEEVSFSFQSEEGKRFRAHADLDQLRRVVVNIMNNSLKHMDKADKKIDIQLKKRLGEITVEIKDNGPGILDQDLPHIFEMFYRSDLARTQEGGSGLGLAVSKRIIEEHEGEITAASRKGHGTTIKFTLPDYRD</sequence>
<dbReference type="Gene3D" id="3.30.565.10">
    <property type="entry name" value="Histidine kinase-like ATPase, C-terminal domain"/>
    <property type="match status" value="1"/>
</dbReference>
<dbReference type="Proteomes" id="UP000831880">
    <property type="component" value="Chromosome"/>
</dbReference>
<dbReference type="RefSeq" id="WP_244751692.1">
    <property type="nucleotide sequence ID" value="NZ_CP095074.1"/>
</dbReference>
<keyword evidence="9 17" id="KW-0418">Kinase</keyword>
<protein>
    <recommendedName>
        <fullName evidence="3">histidine kinase</fullName>
        <ecNumber evidence="3">2.7.13.3</ecNumber>
    </recommendedName>
</protein>
<dbReference type="EC" id="2.7.13.3" evidence="3"/>
<feature type="domain" description="Histidine kinase" evidence="15">
    <location>
        <begin position="141"/>
        <end position="358"/>
    </location>
</feature>
<evidence type="ECO:0000313" key="18">
    <source>
        <dbReference type="Proteomes" id="UP000831880"/>
    </source>
</evidence>
<keyword evidence="10" id="KW-0067">ATP-binding</keyword>
<dbReference type="PROSITE" id="PS50109">
    <property type="entry name" value="HIS_KIN"/>
    <property type="match status" value="1"/>
</dbReference>
<evidence type="ECO:0000256" key="14">
    <source>
        <dbReference type="SAM" id="Phobius"/>
    </source>
</evidence>
<evidence type="ECO:0000259" key="15">
    <source>
        <dbReference type="PROSITE" id="PS50109"/>
    </source>
</evidence>
<evidence type="ECO:0000256" key="11">
    <source>
        <dbReference type="ARBA" id="ARBA00022989"/>
    </source>
</evidence>
<dbReference type="Gene3D" id="6.10.340.10">
    <property type="match status" value="1"/>
</dbReference>
<dbReference type="Gene3D" id="1.10.287.130">
    <property type="match status" value="1"/>
</dbReference>
<evidence type="ECO:0000256" key="10">
    <source>
        <dbReference type="ARBA" id="ARBA00022840"/>
    </source>
</evidence>
<keyword evidence="6" id="KW-0808">Transferase</keyword>
<keyword evidence="5" id="KW-0597">Phosphoprotein</keyword>
<reference evidence="17 18" key="1">
    <citation type="submission" date="2022-04" db="EMBL/GenBank/DDBJ databases">
        <title>Halobacillus sp. isolated from saltern.</title>
        <authorList>
            <person name="Won M."/>
            <person name="Lee C.-M."/>
            <person name="Woen H.-Y."/>
            <person name="Kwon S.-W."/>
        </authorList>
    </citation>
    <scope>NUCLEOTIDE SEQUENCE [LARGE SCALE GENOMIC DNA]</scope>
    <source>
        <strain evidence="17 18">SSTM10-2</strain>
    </source>
</reference>
<feature type="domain" description="HAMP" evidence="16">
    <location>
        <begin position="74"/>
        <end position="126"/>
    </location>
</feature>
<dbReference type="PROSITE" id="PS50885">
    <property type="entry name" value="HAMP"/>
    <property type="match status" value="1"/>
</dbReference>
<organism evidence="17 18">
    <name type="scientific">Halobacillus shinanisalinarum</name>
    <dbReference type="NCBI Taxonomy" id="2932258"/>
    <lineage>
        <taxon>Bacteria</taxon>
        <taxon>Bacillati</taxon>
        <taxon>Bacillota</taxon>
        <taxon>Bacilli</taxon>
        <taxon>Bacillales</taxon>
        <taxon>Bacillaceae</taxon>
        <taxon>Halobacillus</taxon>
    </lineage>
</organism>
<dbReference type="InterPro" id="IPR003661">
    <property type="entry name" value="HisK_dim/P_dom"/>
</dbReference>
<dbReference type="Pfam" id="PF02518">
    <property type="entry name" value="HATPase_c"/>
    <property type="match status" value="1"/>
</dbReference>
<comment type="catalytic activity">
    <reaction evidence="1">
        <text>ATP + protein L-histidine = ADP + protein N-phospho-L-histidine.</text>
        <dbReference type="EC" id="2.7.13.3"/>
    </reaction>
</comment>
<dbReference type="SMART" id="SM00304">
    <property type="entry name" value="HAMP"/>
    <property type="match status" value="1"/>
</dbReference>
<proteinExistence type="predicted"/>
<evidence type="ECO:0000256" key="6">
    <source>
        <dbReference type="ARBA" id="ARBA00022679"/>
    </source>
</evidence>
<dbReference type="InterPro" id="IPR003660">
    <property type="entry name" value="HAMP_dom"/>
</dbReference>
<dbReference type="CDD" id="cd00075">
    <property type="entry name" value="HATPase"/>
    <property type="match status" value="1"/>
</dbReference>
<evidence type="ECO:0000256" key="9">
    <source>
        <dbReference type="ARBA" id="ARBA00022777"/>
    </source>
</evidence>
<keyword evidence="13 14" id="KW-0472">Membrane</keyword>
<dbReference type="PANTHER" id="PTHR45528">
    <property type="entry name" value="SENSOR HISTIDINE KINASE CPXA"/>
    <property type="match status" value="1"/>
</dbReference>
<evidence type="ECO:0000256" key="5">
    <source>
        <dbReference type="ARBA" id="ARBA00022553"/>
    </source>
</evidence>
<evidence type="ECO:0000313" key="17">
    <source>
        <dbReference type="EMBL" id="UOQ92081.1"/>
    </source>
</evidence>
<gene>
    <name evidence="17" type="ORF">MUO14_16485</name>
</gene>
<dbReference type="InterPro" id="IPR036097">
    <property type="entry name" value="HisK_dim/P_sf"/>
</dbReference>
<evidence type="ECO:0000256" key="13">
    <source>
        <dbReference type="ARBA" id="ARBA00023136"/>
    </source>
</evidence>
<evidence type="ECO:0000256" key="3">
    <source>
        <dbReference type="ARBA" id="ARBA00012438"/>
    </source>
</evidence>
<dbReference type="PANTHER" id="PTHR45528:SF1">
    <property type="entry name" value="SENSOR HISTIDINE KINASE CPXA"/>
    <property type="match status" value="1"/>
</dbReference>
<feature type="transmembrane region" description="Helical" evidence="14">
    <location>
        <begin position="12"/>
        <end position="34"/>
    </location>
</feature>
<name>A0ABY4GV90_9BACI</name>
<dbReference type="SMART" id="SM00387">
    <property type="entry name" value="HATPase_c"/>
    <property type="match status" value="1"/>
</dbReference>
<evidence type="ECO:0000256" key="1">
    <source>
        <dbReference type="ARBA" id="ARBA00000085"/>
    </source>
</evidence>
<dbReference type="InterPro" id="IPR050398">
    <property type="entry name" value="HssS/ArlS-like"/>
</dbReference>
<dbReference type="InterPro" id="IPR003594">
    <property type="entry name" value="HATPase_dom"/>
</dbReference>
<dbReference type="Pfam" id="PF00512">
    <property type="entry name" value="HisKA"/>
    <property type="match status" value="1"/>
</dbReference>
<keyword evidence="7 14" id="KW-0812">Transmembrane</keyword>
<keyword evidence="11 14" id="KW-1133">Transmembrane helix</keyword>
<evidence type="ECO:0000256" key="7">
    <source>
        <dbReference type="ARBA" id="ARBA00022692"/>
    </source>
</evidence>
<dbReference type="GO" id="GO:0016301">
    <property type="term" value="F:kinase activity"/>
    <property type="evidence" value="ECO:0007669"/>
    <property type="project" value="UniProtKB-KW"/>
</dbReference>
<dbReference type="SUPFAM" id="SSF158472">
    <property type="entry name" value="HAMP domain-like"/>
    <property type="match status" value="1"/>
</dbReference>
<feature type="transmembrane region" description="Helical" evidence="14">
    <location>
        <begin position="54"/>
        <end position="73"/>
    </location>
</feature>
<dbReference type="SUPFAM" id="SSF47384">
    <property type="entry name" value="Homodimeric domain of signal transducing histidine kinase"/>
    <property type="match status" value="1"/>
</dbReference>
<dbReference type="CDD" id="cd06225">
    <property type="entry name" value="HAMP"/>
    <property type="match status" value="1"/>
</dbReference>
<dbReference type="InterPro" id="IPR004358">
    <property type="entry name" value="Sig_transdc_His_kin-like_C"/>
</dbReference>
<dbReference type="SUPFAM" id="SSF55874">
    <property type="entry name" value="ATPase domain of HSP90 chaperone/DNA topoisomerase II/histidine kinase"/>
    <property type="match status" value="1"/>
</dbReference>
<accession>A0ABY4GV90</accession>
<keyword evidence="4" id="KW-1003">Cell membrane</keyword>
<dbReference type="InterPro" id="IPR036890">
    <property type="entry name" value="HATPase_C_sf"/>
</dbReference>
<comment type="subcellular location">
    <subcellularLocation>
        <location evidence="2">Cell membrane</location>
        <topology evidence="2">Multi-pass membrane protein</topology>
    </subcellularLocation>
</comment>